<dbReference type="Proteomes" id="UP001060215">
    <property type="component" value="Chromosome 1"/>
</dbReference>
<accession>A0ACC0J5N8</accession>
<gene>
    <name evidence="1" type="ORF">LOK49_LG01G01945</name>
</gene>
<keyword evidence="2" id="KW-1185">Reference proteome</keyword>
<reference evidence="1 2" key="1">
    <citation type="journal article" date="2022" name="Plant J.">
        <title>Chromosome-level genome of Camellia lanceoleosa provides a valuable resource for understanding genome evolution and self-incompatibility.</title>
        <authorList>
            <person name="Gong W."/>
            <person name="Xiao S."/>
            <person name="Wang L."/>
            <person name="Liao Z."/>
            <person name="Chang Y."/>
            <person name="Mo W."/>
            <person name="Hu G."/>
            <person name="Li W."/>
            <person name="Zhao G."/>
            <person name="Zhu H."/>
            <person name="Hu X."/>
            <person name="Ji K."/>
            <person name="Xiang X."/>
            <person name="Song Q."/>
            <person name="Yuan D."/>
            <person name="Jin S."/>
            <person name="Zhang L."/>
        </authorList>
    </citation>
    <scope>NUCLEOTIDE SEQUENCE [LARGE SCALE GENOMIC DNA]</scope>
    <source>
        <strain evidence="1">SQ_2022a</strain>
    </source>
</reference>
<proteinExistence type="predicted"/>
<organism evidence="1 2">
    <name type="scientific">Camellia lanceoleosa</name>
    <dbReference type="NCBI Taxonomy" id="1840588"/>
    <lineage>
        <taxon>Eukaryota</taxon>
        <taxon>Viridiplantae</taxon>
        <taxon>Streptophyta</taxon>
        <taxon>Embryophyta</taxon>
        <taxon>Tracheophyta</taxon>
        <taxon>Spermatophyta</taxon>
        <taxon>Magnoliopsida</taxon>
        <taxon>eudicotyledons</taxon>
        <taxon>Gunneridae</taxon>
        <taxon>Pentapetalae</taxon>
        <taxon>asterids</taxon>
        <taxon>Ericales</taxon>
        <taxon>Theaceae</taxon>
        <taxon>Camellia</taxon>
    </lineage>
</organism>
<evidence type="ECO:0000313" key="2">
    <source>
        <dbReference type="Proteomes" id="UP001060215"/>
    </source>
</evidence>
<comment type="caution">
    <text evidence="1">The sequence shown here is derived from an EMBL/GenBank/DDBJ whole genome shotgun (WGS) entry which is preliminary data.</text>
</comment>
<dbReference type="EMBL" id="CM045758">
    <property type="protein sequence ID" value="KAI8032783.1"/>
    <property type="molecule type" value="Genomic_DNA"/>
</dbReference>
<name>A0ACC0J5N8_9ERIC</name>
<protein>
    <submittedName>
        <fullName evidence="1">Transducin beta-like protein 3</fullName>
    </submittedName>
</protein>
<sequence>MFAFIHNNHHNHQYYYCHPTLFFERRHRSCLWCNQLHCFSFEFRERERERDMASASLKKNYRCVQSLQQFYSGGTFAVSSDGSFLICACNDTIKIVDSSNSSIKSTIEGDSEPITALALSPDNTFLFSSSHSRQIRVWDLSSLKCLRSWKGHEGPVMGMACDASGGLLATAGADRKVLVWDIDGGFCTHFFKGHKGVVTSIMFHPDPNRLILFSGSDDATVRVWDLATKKCIATLDKHFSAVTSMAVSEDGWSLLSAGRDKVVNVWDLRDYGCKITVPTYEVLEAVCVIPSASPFTSCLDLYKQQHGKKSASSAIYFITIGERGIVRLWNSEGAGCLFEQKTSDVTVKTNEEDLKRGFIAAVMLPSDQGLLCVTADQQFLFYSPTVYPEGCLKLTLSKRLVGYNEEIVDMKFLGEDEQFLAVATSVEQVRVYDLASMSCSYVLAGHTDIVLCLDTCVTSSGRALIVTGSKDNSVRLWEAESTHCLGVGVGHMGAVGAVAFSKKQRNFFVSGSSDRTLKVWSLDGLSGMEQHLKAKAVVAAHDKDINSLAISPNDSLVCSGSQDRTACVWKLPDLVSVVVLRGHKRVICSVEFAPVVQCVITASGDKTIKIWDISNGSCLKTFEGHTSSVFRASFLTRGTQFVSCGADGLVKLWTIKTDECIATYDQHEDKVWALAIGKKTEMIATGGSDAVVNLWHDSTAFDKEEDFRKEEEGVLRGQELENAVSDADYTKAIQIAFELRKPHKLFELFTELRRKREAEVQIDKALHDLGKEEFLQLLEYVREWNTKPKLCHIAQFVLFRVFNIIPPTEIVEIRAIGQLLEGLIPYCQRHFSRIDRLERSTFLLDYTLMGMSVIEPEMEAREVKGVPSLQSNTEDADEERLAETADKEENQTNEVKERAANSSKKRKSNKSRDVAYKKVKGAAHAKVSAVSSQGPAVESIFIVPALRGDLRCTLIKSLHIKKNSIPEMSKIGSNFPTTKSDTCAICCLTKTREFTPIEVILGGSMKILRETPTSVINEVTTHISSISMIFVHDGAIGSSPKCDVKVRIRVDSPSAVLSLSSVLWRTPTRAVSHDSCPLTIYVATSISPSAGDVLGLGAQGNNDFIAADVERSSLILCGKAFTDAKGTKEALAALSGPIITSRGGLPLSAGLLVSGESVILLFASEDTIQSCSDVLVSGDPGLVLSSEGASPLFQSGNCVGSYLSKLPAAVIFVSSDSSGTIPSASKLSPGQAAYHFLAGYQNGKFMPAYNLCPSAVDPLELAKVFLSKIKDNQIPSFLINISEGEKQISGKDLVKFVQSTLLSKNIPPFEPKGGHLHRKYKSFLSTKFQQLPEEFSF</sequence>
<evidence type="ECO:0000313" key="1">
    <source>
        <dbReference type="EMBL" id="KAI8032783.1"/>
    </source>
</evidence>